<protein>
    <recommendedName>
        <fullName evidence="9">ABC transporter domain-containing protein</fullName>
    </recommendedName>
</protein>
<dbReference type="GO" id="GO:0005524">
    <property type="term" value="F:ATP binding"/>
    <property type="evidence" value="ECO:0007669"/>
    <property type="project" value="UniProtKB-KW"/>
</dbReference>
<evidence type="ECO:0000256" key="7">
    <source>
        <dbReference type="ARBA" id="ARBA00023136"/>
    </source>
</evidence>
<feature type="transmembrane region" description="Helical" evidence="8">
    <location>
        <begin position="1333"/>
        <end position="1354"/>
    </location>
</feature>
<sequence>MAADVDGTSSIRRVHSDPSLLEMSMVTDADADMVRSSSFVSVDGGGRRPIGEAVADDAESQLVNAIGTNSLAAFDLSKMTTDAYKRLTLLQLDAGLIEQPSTLTYRSISYYRENRRVFEGVSGFLKPGMLVLGLGASDAGISSLLKVLARRQQGGSVRGDLRLNGVANPPDYRKVVSYVPFEDLHIGHMKVSEAIRFSLVLRASPLLPDRFIDFQVRVILHLLKLTHRANSLIGSATVRGISGGERRRLTIALEVAAGHAVFLMDGPTNGLDSNSAMELVSIARSLTDCGRAVMMSLVQVSPELFSKFDFIHMQSRGQMVYFGPTGQAATYMEHLGYVRPKGKTVPDFLSDISADPSRHYHGVSSLSDSIISFDAHLENVFRDGTCHALVPHRQGGTSLLLARSYRNSRFFEDLGRVLWAEENVESCERQATRISAYNVLDEIAQNACTRKLLRSELAKELVGFGLKTKFNSTLTSQFLACLRREIVMNVRETSKVISRVTRALIIALVCGTVFWQLDTSQAGARSRLGAIIVVAGFIGYDGLDEISQTFQSRALFYSQRNAGYYRVLAYFLANIIADLPILALQTMILTTITYPMIGMRDGLFSGRFVIFCMITFQLAIVSRSWTSFIANLIPNEAMAATVAVITNDLFWSCQGFTVPVRLIPGFLRWVNFVSYFTRVFQAYAINELDGLQLYCAPTDSCRWLTGTDLLTEHSLNSSGLSPLSLWGVTWVFVALFQLLSILCMTFLNFEARSGSDSAIGKEPSVELANLAPSDHVHVETRSETRGSLEAPSKDGSRLAFTHLTYTVGNRVLLHDISGFAQPGMMIAILGPSGAGKTTLLDILAMRKNTGTVDGDILINGQPRNERFRRYVAYVEQFDLLPSFATVREVIECSARLRLSKRVSPRNLSWHVDCILESLQLHSVANEIAVDLNPELRKRTSIGAELAALSHGSGILFLDEATTALDAPSAVRVVQAVRAISKDLPVLCTIHQPSSELFDLFNFVCLLTSGGRLAYFGPSALLPTFCADHGYPECLPGENLAEYALRTICSTAEVPPLPLNISGAVDDLPLPIFVDSPAEDDKPACSYSPSWCAVLLVLLRRRFMAEVRNASTMTVRLSMMFVFSIIIGCLFFQLPPNYDGVMSRLAFAFSMTGLTTWSQCSKISSIINERPCYYRELSVGMYSEAQYFIASCLAETPIIMAQVLITVIPAYMLAGLSLRPRAILQFVICIWICAEAAAGCVRFIVSLSPSVGVASGAAVTFFTVLTCFGGFLLVYSAMPKFSVVFFNISFFRFAIFYNFSGAVAGLNVHCTGRDGADCVKSVLMQYAVDPAQRHVYLACLVALAVGYRILAIIALKFVKHIKRSPFEFQ</sequence>
<accession>A0A3P3YF11</accession>
<dbReference type="GO" id="GO:0140359">
    <property type="term" value="F:ABC-type transporter activity"/>
    <property type="evidence" value="ECO:0007669"/>
    <property type="project" value="InterPro"/>
</dbReference>
<evidence type="ECO:0000313" key="11">
    <source>
        <dbReference type="Proteomes" id="UP000290189"/>
    </source>
</evidence>
<dbReference type="Pfam" id="PF00005">
    <property type="entry name" value="ABC_tran"/>
    <property type="match status" value="2"/>
</dbReference>
<evidence type="ECO:0000256" key="4">
    <source>
        <dbReference type="ARBA" id="ARBA00022741"/>
    </source>
</evidence>
<dbReference type="GO" id="GO:0016020">
    <property type="term" value="C:membrane"/>
    <property type="evidence" value="ECO:0007669"/>
    <property type="project" value="UniProtKB-SubCell"/>
</dbReference>
<evidence type="ECO:0000259" key="9">
    <source>
        <dbReference type="PROSITE" id="PS50893"/>
    </source>
</evidence>
<dbReference type="GO" id="GO:0016887">
    <property type="term" value="F:ATP hydrolysis activity"/>
    <property type="evidence" value="ECO:0007669"/>
    <property type="project" value="InterPro"/>
</dbReference>
<dbReference type="InterPro" id="IPR017871">
    <property type="entry name" value="ABC_transporter-like_CS"/>
</dbReference>
<feature type="domain" description="ABC transporter" evidence="9">
    <location>
        <begin position="798"/>
        <end position="1033"/>
    </location>
</feature>
<feature type="transmembrane region" description="Helical" evidence="8">
    <location>
        <begin position="1109"/>
        <end position="1133"/>
    </location>
</feature>
<feature type="transmembrane region" description="Helical" evidence="8">
    <location>
        <begin position="1222"/>
        <end position="1244"/>
    </location>
</feature>
<feature type="domain" description="ABC transporter" evidence="9">
    <location>
        <begin position="103"/>
        <end position="341"/>
    </location>
</feature>
<dbReference type="PROSITE" id="PS00211">
    <property type="entry name" value="ABC_TRANSPORTER_1"/>
    <property type="match status" value="1"/>
</dbReference>
<evidence type="ECO:0000256" key="5">
    <source>
        <dbReference type="ARBA" id="ARBA00022840"/>
    </source>
</evidence>
<keyword evidence="3 8" id="KW-0812">Transmembrane</keyword>
<dbReference type="InterPro" id="IPR027417">
    <property type="entry name" value="P-loop_NTPase"/>
</dbReference>
<evidence type="ECO:0000256" key="8">
    <source>
        <dbReference type="SAM" id="Phobius"/>
    </source>
</evidence>
<feature type="transmembrane region" description="Helical" evidence="8">
    <location>
        <begin position="723"/>
        <end position="747"/>
    </location>
</feature>
<dbReference type="PANTHER" id="PTHR48041">
    <property type="entry name" value="ABC TRANSPORTER G FAMILY MEMBER 28"/>
    <property type="match status" value="1"/>
</dbReference>
<comment type="subcellular location">
    <subcellularLocation>
        <location evidence="1">Membrane</location>
        <topology evidence="1">Multi-pass membrane protein</topology>
    </subcellularLocation>
</comment>
<feature type="transmembrane region" description="Helical" evidence="8">
    <location>
        <begin position="563"/>
        <end position="584"/>
    </location>
</feature>
<name>A0A3P3YF11_PLABS</name>
<dbReference type="InterPro" id="IPR003439">
    <property type="entry name" value="ABC_transporter-like_ATP-bd"/>
</dbReference>
<feature type="transmembrane region" description="Helical" evidence="8">
    <location>
        <begin position="1280"/>
        <end position="1298"/>
    </location>
</feature>
<dbReference type="InterPro" id="IPR003593">
    <property type="entry name" value="AAA+_ATPase"/>
</dbReference>
<feature type="transmembrane region" description="Helical" evidence="8">
    <location>
        <begin position="1250"/>
        <end position="1273"/>
    </location>
</feature>
<keyword evidence="10" id="KW-0496">Mitochondrion</keyword>
<gene>
    <name evidence="10" type="ORF">PLBR_LOCUS5765</name>
</gene>
<dbReference type="Pfam" id="PF01061">
    <property type="entry name" value="ABC2_membrane"/>
    <property type="match status" value="2"/>
</dbReference>
<dbReference type="EMBL" id="OVEO01000010">
    <property type="protein sequence ID" value="SPQ98550.1"/>
    <property type="molecule type" value="Genomic_DNA"/>
</dbReference>
<dbReference type="InterPro" id="IPR013525">
    <property type="entry name" value="ABC2_TM"/>
</dbReference>
<dbReference type="SMART" id="SM00382">
    <property type="entry name" value="AAA"/>
    <property type="match status" value="1"/>
</dbReference>
<keyword evidence="2" id="KW-0813">Transport</keyword>
<keyword evidence="6 8" id="KW-1133">Transmembrane helix</keyword>
<dbReference type="InterPro" id="IPR050352">
    <property type="entry name" value="ABCG_transporters"/>
</dbReference>
<reference evidence="10 11" key="1">
    <citation type="submission" date="2018-03" db="EMBL/GenBank/DDBJ databases">
        <authorList>
            <person name="Fogelqvist J."/>
        </authorList>
    </citation>
    <scope>NUCLEOTIDE SEQUENCE [LARGE SCALE GENOMIC DNA]</scope>
</reference>
<geneLocation type="mitochondrion" evidence="10"/>
<proteinExistence type="predicted"/>
<organism evidence="10 11">
    <name type="scientific">Plasmodiophora brassicae</name>
    <name type="common">Clubroot disease agent</name>
    <dbReference type="NCBI Taxonomy" id="37360"/>
    <lineage>
        <taxon>Eukaryota</taxon>
        <taxon>Sar</taxon>
        <taxon>Rhizaria</taxon>
        <taxon>Endomyxa</taxon>
        <taxon>Phytomyxea</taxon>
        <taxon>Plasmodiophorida</taxon>
        <taxon>Plasmodiophoridae</taxon>
        <taxon>Plasmodiophora</taxon>
    </lineage>
</organism>
<keyword evidence="5" id="KW-0067">ATP-binding</keyword>
<evidence type="ECO:0000313" key="10">
    <source>
        <dbReference type="EMBL" id="SPQ98550.1"/>
    </source>
</evidence>
<feature type="transmembrane region" description="Helical" evidence="8">
    <location>
        <begin position="604"/>
        <end position="625"/>
    </location>
</feature>
<dbReference type="SUPFAM" id="SSF52540">
    <property type="entry name" value="P-loop containing nucleoside triphosphate hydrolases"/>
    <property type="match status" value="2"/>
</dbReference>
<feature type="transmembrane region" description="Helical" evidence="8">
    <location>
        <begin position="1186"/>
        <end position="1210"/>
    </location>
</feature>
<evidence type="ECO:0000256" key="1">
    <source>
        <dbReference type="ARBA" id="ARBA00004141"/>
    </source>
</evidence>
<dbReference type="PANTHER" id="PTHR48041:SF139">
    <property type="entry name" value="PROTEIN SCARLET"/>
    <property type="match status" value="1"/>
</dbReference>
<evidence type="ECO:0000256" key="3">
    <source>
        <dbReference type="ARBA" id="ARBA00022692"/>
    </source>
</evidence>
<evidence type="ECO:0000256" key="2">
    <source>
        <dbReference type="ARBA" id="ARBA00022448"/>
    </source>
</evidence>
<evidence type="ECO:0000256" key="6">
    <source>
        <dbReference type="ARBA" id="ARBA00022989"/>
    </source>
</evidence>
<keyword evidence="7 8" id="KW-0472">Membrane</keyword>
<feature type="transmembrane region" description="Helical" evidence="8">
    <location>
        <begin position="496"/>
        <end position="515"/>
    </location>
</feature>
<keyword evidence="4" id="KW-0547">Nucleotide-binding</keyword>
<dbReference type="PROSITE" id="PS50893">
    <property type="entry name" value="ABC_TRANSPORTER_2"/>
    <property type="match status" value="2"/>
</dbReference>
<dbReference type="Proteomes" id="UP000290189">
    <property type="component" value="Unassembled WGS sequence"/>
</dbReference>
<dbReference type="Gene3D" id="3.40.50.300">
    <property type="entry name" value="P-loop containing nucleotide triphosphate hydrolases"/>
    <property type="match status" value="2"/>
</dbReference>